<comment type="similarity">
    <text evidence="1">Belongs to the low molecular weight phosphotyrosine protein phosphatase family.</text>
</comment>
<feature type="active site" description="Proton donor" evidence="5">
    <location>
        <position position="107"/>
    </location>
</feature>
<evidence type="ECO:0000256" key="2">
    <source>
        <dbReference type="ARBA" id="ARBA00013064"/>
    </source>
</evidence>
<dbReference type="InterPro" id="IPR017867">
    <property type="entry name" value="Tyr_phospatase_low_mol_wt"/>
</dbReference>
<dbReference type="InterPro" id="IPR023485">
    <property type="entry name" value="Ptyr_pPase"/>
</dbReference>
<dbReference type="Pfam" id="PF01451">
    <property type="entry name" value="LMWPc"/>
    <property type="match status" value="1"/>
</dbReference>
<dbReference type="Gene3D" id="3.40.50.2300">
    <property type="match status" value="1"/>
</dbReference>
<protein>
    <recommendedName>
        <fullName evidence="2">protein-tyrosine-phosphatase</fullName>
        <ecNumber evidence="2">3.1.3.48</ecNumber>
    </recommendedName>
</protein>
<keyword evidence="8" id="KW-1185">Reference proteome</keyword>
<dbReference type="SUPFAM" id="SSF52788">
    <property type="entry name" value="Phosphotyrosine protein phosphatases I"/>
    <property type="match status" value="1"/>
</dbReference>
<keyword evidence="4" id="KW-0904">Protein phosphatase</keyword>
<dbReference type="PRINTS" id="PR00719">
    <property type="entry name" value="LMWPTPASE"/>
</dbReference>
<dbReference type="InterPro" id="IPR036196">
    <property type="entry name" value="Ptyr_pPase_sf"/>
</dbReference>
<evidence type="ECO:0000256" key="1">
    <source>
        <dbReference type="ARBA" id="ARBA00011063"/>
    </source>
</evidence>
<dbReference type="EMBL" id="CP013729">
    <property type="protein sequence ID" value="ALV05010.1"/>
    <property type="molecule type" value="Genomic_DNA"/>
</dbReference>
<proteinExistence type="inferred from homology"/>
<accession>A0A0U3LEV3</accession>
<sequence>MAEAVLRDHATRLGLTQVASAGVWASSRRQEADKRALQALHARSYGLDRRWRSRRVRPEDFDEFDLLLAMDREVLRGLESVRPARSPAHLALFLQGMTGLGRDEVPDPYFGTAEGFERVLDLIEARTQAWPAPAALMRHFTSD</sequence>
<reference evidence="7 8" key="1">
    <citation type="submission" date="2015-12" db="EMBL/GenBank/DDBJ databases">
        <title>Complete genome of Roseateles depolymerans KCTC 42856.</title>
        <authorList>
            <person name="Kim K.M."/>
        </authorList>
    </citation>
    <scope>NUCLEOTIDE SEQUENCE [LARGE SCALE GENOMIC DNA]</scope>
    <source>
        <strain evidence="7 8">KCTC 42856</strain>
    </source>
</reference>
<dbReference type="Proteomes" id="UP000060699">
    <property type="component" value="Chromosome"/>
</dbReference>
<evidence type="ECO:0000259" key="6">
    <source>
        <dbReference type="SMART" id="SM00226"/>
    </source>
</evidence>
<organism evidence="7 8">
    <name type="scientific">Roseateles depolymerans</name>
    <dbReference type="NCBI Taxonomy" id="76731"/>
    <lineage>
        <taxon>Bacteria</taxon>
        <taxon>Pseudomonadati</taxon>
        <taxon>Pseudomonadota</taxon>
        <taxon>Betaproteobacteria</taxon>
        <taxon>Burkholderiales</taxon>
        <taxon>Sphaerotilaceae</taxon>
        <taxon>Roseateles</taxon>
    </lineage>
</organism>
<evidence type="ECO:0000256" key="4">
    <source>
        <dbReference type="ARBA" id="ARBA00022912"/>
    </source>
</evidence>
<feature type="domain" description="Phosphotyrosine protein phosphatase I" evidence="6">
    <location>
        <begin position="1"/>
        <end position="133"/>
    </location>
</feature>
<dbReference type="InterPro" id="IPR050438">
    <property type="entry name" value="LMW_PTPase"/>
</dbReference>
<dbReference type="KEGG" id="rdp:RD2015_509"/>
<dbReference type="GO" id="GO:0004725">
    <property type="term" value="F:protein tyrosine phosphatase activity"/>
    <property type="evidence" value="ECO:0007669"/>
    <property type="project" value="UniProtKB-EC"/>
</dbReference>
<dbReference type="OrthoDB" id="9784339at2"/>
<dbReference type="EC" id="3.1.3.48" evidence="2"/>
<dbReference type="PANTHER" id="PTHR11717:SF7">
    <property type="entry name" value="LOW MOLECULAR WEIGHT PHOSPHOTYROSINE PROTEIN PHOSPHATASE"/>
    <property type="match status" value="1"/>
</dbReference>
<dbReference type="AlphaFoldDB" id="A0A0U3LEV3"/>
<evidence type="ECO:0000313" key="8">
    <source>
        <dbReference type="Proteomes" id="UP000060699"/>
    </source>
</evidence>
<gene>
    <name evidence="7" type="ORF">RD2015_509</name>
</gene>
<name>A0A0U3LEV3_9BURK</name>
<dbReference type="PANTHER" id="PTHR11717">
    <property type="entry name" value="LOW MOLECULAR WEIGHT PROTEIN TYROSINE PHOSPHATASE"/>
    <property type="match status" value="1"/>
</dbReference>
<evidence type="ECO:0000256" key="3">
    <source>
        <dbReference type="ARBA" id="ARBA00022801"/>
    </source>
</evidence>
<dbReference type="STRING" id="76731.RD2015_509"/>
<dbReference type="SMART" id="SM00226">
    <property type="entry name" value="LMWPc"/>
    <property type="match status" value="1"/>
</dbReference>
<keyword evidence="3" id="KW-0378">Hydrolase</keyword>
<evidence type="ECO:0000256" key="5">
    <source>
        <dbReference type="PIRSR" id="PIRSR617867-1"/>
    </source>
</evidence>
<evidence type="ECO:0000313" key="7">
    <source>
        <dbReference type="EMBL" id="ALV05010.1"/>
    </source>
</evidence>